<dbReference type="Proteomes" id="UP000231878">
    <property type="component" value="Unassembled WGS sequence"/>
</dbReference>
<dbReference type="EMBL" id="PHRB01000036">
    <property type="protein sequence ID" value="PJO63069.1"/>
    <property type="molecule type" value="Genomic_DNA"/>
</dbReference>
<evidence type="ECO:0000313" key="2">
    <source>
        <dbReference type="EMBL" id="PJO63069.1"/>
    </source>
</evidence>
<feature type="compositionally biased region" description="Basic and acidic residues" evidence="1">
    <location>
        <begin position="81"/>
        <end position="90"/>
    </location>
</feature>
<name>A0AAX0U3E7_BURPE</name>
<sequence length="186" mass="20983">MLASSLPLWPAACARNPSAGGMVRRCDDRGCADRPENQASYALRNSGADQGKPRLAALKARAKTEPKAAYDLGPRYFRGDGVRRDSDRARRPSAATCRRGGRSAVLPVRPRAEMGSDAREADKWLSIVAGRGENESEERFEQARADKRAREEDDKRRTQWRDVYDGYWHSGYPYLGVWRQSDGCWY</sequence>
<organism evidence="2 3">
    <name type="scientific">Burkholderia pseudomallei</name>
    <name type="common">Pseudomonas pseudomallei</name>
    <dbReference type="NCBI Taxonomy" id="28450"/>
    <lineage>
        <taxon>Bacteria</taxon>
        <taxon>Pseudomonadati</taxon>
        <taxon>Pseudomonadota</taxon>
        <taxon>Betaproteobacteria</taxon>
        <taxon>Burkholderiales</taxon>
        <taxon>Burkholderiaceae</taxon>
        <taxon>Burkholderia</taxon>
        <taxon>pseudomallei group</taxon>
    </lineage>
</organism>
<comment type="caution">
    <text evidence="2">The sequence shown here is derived from an EMBL/GenBank/DDBJ whole genome shotgun (WGS) entry which is preliminary data.</text>
</comment>
<evidence type="ECO:0008006" key="4">
    <source>
        <dbReference type="Google" id="ProtNLM"/>
    </source>
</evidence>
<gene>
    <name evidence="2" type="ORF">CWD88_28060</name>
</gene>
<reference evidence="2 3" key="1">
    <citation type="submission" date="2017-11" db="EMBL/GenBank/DDBJ databases">
        <title>Molecular characterization of Burkholderia pseudomallei and closely related isolates from Vietnam.</title>
        <authorList>
            <person name="Ustinov D.V."/>
            <person name="Antonov A.S."/>
            <person name="Avdusheva E.F."/>
            <person name="Shpak I.M."/>
            <person name="Zakharova I.B."/>
            <person name="Thi L.A."/>
            <person name="Teteryatnikova N."/>
            <person name="Lopasteyskaya Y.A."/>
            <person name="Kuzyutina J.A."/>
            <person name="Ngo T.N."/>
            <person name="Victorov D.V."/>
        </authorList>
    </citation>
    <scope>NUCLEOTIDE SEQUENCE [LARGE SCALE GENOMIC DNA]</scope>
    <source>
        <strain evidence="2 3">V1512</strain>
    </source>
</reference>
<protein>
    <recommendedName>
        <fullName evidence="4">Lipoprotein</fullName>
    </recommendedName>
</protein>
<dbReference type="AlphaFoldDB" id="A0AAX0U3E7"/>
<proteinExistence type="predicted"/>
<accession>A0AAX0U3E7</accession>
<evidence type="ECO:0000313" key="3">
    <source>
        <dbReference type="Proteomes" id="UP000231878"/>
    </source>
</evidence>
<feature type="region of interest" description="Disordered" evidence="1">
    <location>
        <begin position="81"/>
        <end position="102"/>
    </location>
</feature>
<evidence type="ECO:0000256" key="1">
    <source>
        <dbReference type="SAM" id="MobiDB-lite"/>
    </source>
</evidence>
<feature type="region of interest" description="Disordered" evidence="1">
    <location>
        <begin position="133"/>
        <end position="157"/>
    </location>
</feature>